<dbReference type="OrthoDB" id="7818056at2"/>
<keyword evidence="10" id="KW-1185">Reference proteome</keyword>
<comment type="caution">
    <text evidence="9">The sequence shown here is derived from an EMBL/GenBank/DDBJ whole genome shotgun (WGS) entry which is preliminary data.</text>
</comment>
<comment type="similarity">
    <text evidence="2">Belongs to the drug/metabolite transporter (DMT) superfamily. 10 TMS drug/metabolite exporter (DME) (TC 2.A.7.3) family.</text>
</comment>
<evidence type="ECO:0000256" key="5">
    <source>
        <dbReference type="ARBA" id="ARBA00023136"/>
    </source>
</evidence>
<feature type="transmembrane region" description="Helical" evidence="7">
    <location>
        <begin position="164"/>
        <end position="182"/>
    </location>
</feature>
<feature type="region of interest" description="Disordered" evidence="6">
    <location>
        <begin position="1"/>
        <end position="157"/>
    </location>
</feature>
<feature type="compositionally biased region" description="Basic residues" evidence="6">
    <location>
        <begin position="92"/>
        <end position="103"/>
    </location>
</feature>
<feature type="transmembrane region" description="Helical" evidence="7">
    <location>
        <begin position="423"/>
        <end position="441"/>
    </location>
</feature>
<evidence type="ECO:0000256" key="4">
    <source>
        <dbReference type="ARBA" id="ARBA00022989"/>
    </source>
</evidence>
<keyword evidence="3 7" id="KW-0812">Transmembrane</keyword>
<feature type="domain" description="EamA" evidence="8">
    <location>
        <begin position="314"/>
        <end position="440"/>
    </location>
</feature>
<feature type="transmembrane region" description="Helical" evidence="7">
    <location>
        <begin position="194"/>
        <end position="213"/>
    </location>
</feature>
<feature type="compositionally biased region" description="Basic and acidic residues" evidence="6">
    <location>
        <begin position="1"/>
        <end position="16"/>
    </location>
</feature>
<keyword evidence="5 7" id="KW-0472">Membrane</keyword>
<evidence type="ECO:0000256" key="6">
    <source>
        <dbReference type="SAM" id="MobiDB-lite"/>
    </source>
</evidence>
<evidence type="ECO:0000259" key="8">
    <source>
        <dbReference type="Pfam" id="PF00892"/>
    </source>
</evidence>
<dbReference type="InterPro" id="IPR000620">
    <property type="entry name" value="EamA_dom"/>
</dbReference>
<feature type="transmembrane region" description="Helical" evidence="7">
    <location>
        <begin position="233"/>
        <end position="256"/>
    </location>
</feature>
<organism evidence="9 10">
    <name type="scientific">Lichenibacterium minor</name>
    <dbReference type="NCBI Taxonomy" id="2316528"/>
    <lineage>
        <taxon>Bacteria</taxon>
        <taxon>Pseudomonadati</taxon>
        <taxon>Pseudomonadota</taxon>
        <taxon>Alphaproteobacteria</taxon>
        <taxon>Hyphomicrobiales</taxon>
        <taxon>Lichenihabitantaceae</taxon>
        <taxon>Lichenibacterium</taxon>
    </lineage>
</organism>
<dbReference type="EMBL" id="QYBB01000005">
    <property type="protein sequence ID" value="RYC32753.1"/>
    <property type="molecule type" value="Genomic_DNA"/>
</dbReference>
<dbReference type="Proteomes" id="UP000290759">
    <property type="component" value="Unassembled WGS sequence"/>
</dbReference>
<protein>
    <submittedName>
        <fullName evidence="9">DMT family transporter</fullName>
    </submittedName>
</protein>
<keyword evidence="4 7" id="KW-1133">Transmembrane helix</keyword>
<evidence type="ECO:0000313" key="10">
    <source>
        <dbReference type="Proteomes" id="UP000290759"/>
    </source>
</evidence>
<gene>
    <name evidence="9" type="ORF">D3273_06620</name>
</gene>
<feature type="transmembrane region" description="Helical" evidence="7">
    <location>
        <begin position="367"/>
        <end position="386"/>
    </location>
</feature>
<feature type="transmembrane region" description="Helical" evidence="7">
    <location>
        <begin position="285"/>
        <end position="306"/>
    </location>
</feature>
<reference evidence="9 10" key="1">
    <citation type="submission" date="2018-12" db="EMBL/GenBank/DDBJ databases">
        <authorList>
            <person name="Grouzdev D.S."/>
            <person name="Krutkina M.S."/>
        </authorList>
    </citation>
    <scope>NUCLEOTIDE SEQUENCE [LARGE SCALE GENOMIC DNA]</scope>
    <source>
        <strain evidence="9 10">RmlP026</strain>
    </source>
</reference>
<feature type="transmembrane region" description="Helical" evidence="7">
    <location>
        <begin position="339"/>
        <end position="361"/>
    </location>
</feature>
<sequence length="450" mass="47237">MFKLRTVEKSATKLDRVPSNLAAAPTGTEPALPAERSSGVNPGRKPPRRIVHAAGSGQTTASFHRSRAAGRAGPPPRDRRHAEGSDRDPRPVHRPRCRARQRLRVGDPPLRRHRGGPQRLRLPGRRRGTPGGRGSAAGHRGSLTAGRAGRASDRLGVPPAVSRPPVLTGLALGFGGYSLFALQDAAVKWLVVRYPVAEILCLRSLVILGFVLAAGRGRRAAGRLARSRSKPALLLRGGLVLLAWWLFYSASAHLALADITTLYFAAPVLAVILSALLLRERVGAARWAAVGTGFLGVAVAAGPMAGLSPGPAAAALAAAACWGTSTVLVRWIGRTDSTLVQMLSANAIFVLGSLPPLVWLWRTPDAFDLALMLGIGVAGGLGQLLLLEGFRHAPASALAPIEYTGLVWAGIYGYAIWADVPGPGTLAGAAIILCGSLGLVWSESRMRHAT</sequence>
<feature type="compositionally biased region" description="Basic and acidic residues" evidence="6">
    <location>
        <begin position="76"/>
        <end position="91"/>
    </location>
</feature>
<feature type="transmembrane region" description="Helical" evidence="7">
    <location>
        <begin position="398"/>
        <end position="417"/>
    </location>
</feature>
<evidence type="ECO:0000256" key="7">
    <source>
        <dbReference type="SAM" id="Phobius"/>
    </source>
</evidence>
<reference evidence="9 10" key="2">
    <citation type="submission" date="2019-02" db="EMBL/GenBank/DDBJ databases">
        <title>'Lichenibacterium ramalinii' gen. nov. sp. nov., 'Lichenibacterium minor' gen. nov. sp. nov.</title>
        <authorList>
            <person name="Pankratov T."/>
        </authorList>
    </citation>
    <scope>NUCLEOTIDE SEQUENCE [LARGE SCALE GENOMIC DNA]</scope>
    <source>
        <strain evidence="9 10">RmlP026</strain>
    </source>
</reference>
<feature type="transmembrane region" description="Helical" evidence="7">
    <location>
        <begin position="312"/>
        <end position="332"/>
    </location>
</feature>
<evidence type="ECO:0000256" key="2">
    <source>
        <dbReference type="ARBA" id="ARBA00009853"/>
    </source>
</evidence>
<dbReference type="Pfam" id="PF00892">
    <property type="entry name" value="EamA"/>
    <property type="match status" value="2"/>
</dbReference>
<evidence type="ECO:0000313" key="9">
    <source>
        <dbReference type="EMBL" id="RYC32753.1"/>
    </source>
</evidence>
<dbReference type="GO" id="GO:0016020">
    <property type="term" value="C:membrane"/>
    <property type="evidence" value="ECO:0007669"/>
    <property type="project" value="UniProtKB-SubCell"/>
</dbReference>
<feature type="transmembrane region" description="Helical" evidence="7">
    <location>
        <begin position="262"/>
        <end position="278"/>
    </location>
</feature>
<dbReference type="PANTHER" id="PTHR22911">
    <property type="entry name" value="ACYL-MALONYL CONDENSING ENZYME-RELATED"/>
    <property type="match status" value="1"/>
</dbReference>
<comment type="subcellular location">
    <subcellularLocation>
        <location evidence="1">Membrane</location>
        <topology evidence="1">Multi-pass membrane protein</topology>
    </subcellularLocation>
</comment>
<dbReference type="SUPFAM" id="SSF103481">
    <property type="entry name" value="Multidrug resistance efflux transporter EmrE"/>
    <property type="match status" value="2"/>
</dbReference>
<name>A0A4Q2U7S0_9HYPH</name>
<dbReference type="InterPro" id="IPR037185">
    <property type="entry name" value="EmrE-like"/>
</dbReference>
<feature type="compositionally biased region" description="Basic residues" evidence="6">
    <location>
        <begin position="111"/>
        <end position="128"/>
    </location>
</feature>
<evidence type="ECO:0000256" key="3">
    <source>
        <dbReference type="ARBA" id="ARBA00022692"/>
    </source>
</evidence>
<feature type="domain" description="EamA" evidence="8">
    <location>
        <begin position="168"/>
        <end position="299"/>
    </location>
</feature>
<evidence type="ECO:0000256" key="1">
    <source>
        <dbReference type="ARBA" id="ARBA00004141"/>
    </source>
</evidence>
<dbReference type="AlphaFoldDB" id="A0A4Q2U7S0"/>
<proteinExistence type="inferred from homology"/>
<dbReference type="PANTHER" id="PTHR22911:SF6">
    <property type="entry name" value="SOLUTE CARRIER FAMILY 35 MEMBER G1"/>
    <property type="match status" value="1"/>
</dbReference>
<accession>A0A4Q2U7S0</accession>